<gene>
    <name evidence="2" type="ORF">BK123_30855</name>
</gene>
<name>A0A1R1ASI1_PAELA</name>
<evidence type="ECO:0000313" key="2">
    <source>
        <dbReference type="EMBL" id="OME88515.1"/>
    </source>
</evidence>
<accession>A0A1R1ASI1</accession>
<keyword evidence="1" id="KW-1133">Transmembrane helix</keyword>
<feature type="transmembrane region" description="Helical" evidence="1">
    <location>
        <begin position="37"/>
        <end position="62"/>
    </location>
</feature>
<dbReference type="AlphaFoldDB" id="A0A1R1ASI1"/>
<evidence type="ECO:0000256" key="1">
    <source>
        <dbReference type="SAM" id="Phobius"/>
    </source>
</evidence>
<proteinExistence type="predicted"/>
<organism evidence="2 3">
    <name type="scientific">Paenibacillus lautus</name>
    <name type="common">Bacillus lautus</name>
    <dbReference type="NCBI Taxonomy" id="1401"/>
    <lineage>
        <taxon>Bacteria</taxon>
        <taxon>Bacillati</taxon>
        <taxon>Bacillota</taxon>
        <taxon>Bacilli</taxon>
        <taxon>Bacillales</taxon>
        <taxon>Paenibacillaceae</taxon>
        <taxon>Paenibacillus</taxon>
    </lineage>
</organism>
<keyword evidence="1" id="KW-0472">Membrane</keyword>
<evidence type="ECO:0008006" key="4">
    <source>
        <dbReference type="Google" id="ProtNLM"/>
    </source>
</evidence>
<protein>
    <recommendedName>
        <fullName evidence="4">DUF2116 family Zn-ribbon domain-containing protein</fullName>
    </recommendedName>
</protein>
<reference evidence="2 3" key="1">
    <citation type="submission" date="2016-11" db="EMBL/GenBank/DDBJ databases">
        <title>Paenibacillus species isolates.</title>
        <authorList>
            <person name="Beno S.M."/>
        </authorList>
    </citation>
    <scope>NUCLEOTIDE SEQUENCE [LARGE SCALE GENOMIC DNA]</scope>
    <source>
        <strain evidence="2 3">FSL F4-0100</strain>
    </source>
</reference>
<keyword evidence="1" id="KW-0812">Transmembrane</keyword>
<sequence length="64" mass="6826">MRNNGICVSCGGEVYPASNRCAQCGMLQTSGPTKHTFMLQVASMIGAGLLIFAVPVILLLMWSH</sequence>
<dbReference type="STRING" id="1401.BK123_30855"/>
<dbReference type="OrthoDB" id="2641925at2"/>
<dbReference type="RefSeq" id="WP_076326168.1">
    <property type="nucleotide sequence ID" value="NZ_MRTF01000015.1"/>
</dbReference>
<dbReference type="EMBL" id="MRTF01000015">
    <property type="protein sequence ID" value="OME88515.1"/>
    <property type="molecule type" value="Genomic_DNA"/>
</dbReference>
<dbReference type="Proteomes" id="UP000187074">
    <property type="component" value="Unassembled WGS sequence"/>
</dbReference>
<comment type="caution">
    <text evidence="2">The sequence shown here is derived from an EMBL/GenBank/DDBJ whole genome shotgun (WGS) entry which is preliminary data.</text>
</comment>
<evidence type="ECO:0000313" key="3">
    <source>
        <dbReference type="Proteomes" id="UP000187074"/>
    </source>
</evidence>